<dbReference type="SUPFAM" id="SSF55681">
    <property type="entry name" value="Class II aaRS and biotin synthetases"/>
    <property type="match status" value="1"/>
</dbReference>
<dbReference type="PANTHER" id="PTHR10993:SF7">
    <property type="entry name" value="LIPOYLTRANSFERASE 2, MITOCHONDRIAL-RELATED"/>
    <property type="match status" value="1"/>
</dbReference>
<reference evidence="10 11" key="1">
    <citation type="submission" date="2017-03" db="EMBL/GenBank/DDBJ databases">
        <title>An alternative strategy for trypanosome survival in the mammalian bloodstream revealed through genome and transcriptome analysis of the ubiquitous bovine parasite Trypanosoma (Megatrypanum) theileri.</title>
        <authorList>
            <person name="Kelly S."/>
            <person name="Ivens A."/>
            <person name="Mott A."/>
            <person name="O'Neill E."/>
            <person name="Emms D."/>
            <person name="Macleod O."/>
            <person name="Voorheis P."/>
            <person name="Matthews J."/>
            <person name="Matthews K."/>
            <person name="Carrington M."/>
        </authorList>
    </citation>
    <scope>NUCLEOTIDE SEQUENCE [LARGE SCALE GENOMIC DNA]</scope>
    <source>
        <strain evidence="10">Edinburgh</strain>
    </source>
</reference>
<evidence type="ECO:0000256" key="4">
    <source>
        <dbReference type="ARBA" id="ARBA00022679"/>
    </source>
</evidence>
<feature type="binding site" evidence="7">
    <location>
        <begin position="161"/>
        <end position="163"/>
    </location>
    <ligand>
        <name>substrate</name>
    </ligand>
</feature>
<dbReference type="GO" id="GO:0033819">
    <property type="term" value="F:lipoyl(octanoyl) transferase activity"/>
    <property type="evidence" value="ECO:0007669"/>
    <property type="project" value="UniProtKB-EC"/>
</dbReference>
<evidence type="ECO:0000256" key="1">
    <source>
        <dbReference type="ARBA" id="ARBA00004821"/>
    </source>
</evidence>
<dbReference type="GeneID" id="39983320"/>
<evidence type="ECO:0000256" key="5">
    <source>
        <dbReference type="ARBA" id="ARBA00023315"/>
    </source>
</evidence>
<dbReference type="PIRSF" id="PIRSF016262">
    <property type="entry name" value="LPLase"/>
    <property type="match status" value="1"/>
</dbReference>
<evidence type="ECO:0000256" key="6">
    <source>
        <dbReference type="PIRSR" id="PIRSR016262-1"/>
    </source>
</evidence>
<feature type="domain" description="BPL/LPL catalytic" evidence="9">
    <location>
        <begin position="40"/>
        <end position="237"/>
    </location>
</feature>
<dbReference type="NCBIfam" id="TIGR00214">
    <property type="entry name" value="lipB"/>
    <property type="match status" value="1"/>
</dbReference>
<dbReference type="Proteomes" id="UP000192257">
    <property type="component" value="Unassembled WGS sequence"/>
</dbReference>
<keyword evidence="11" id="KW-1185">Reference proteome</keyword>
<feature type="site" description="Lowers pKa of active site Cys" evidence="8">
    <location>
        <position position="158"/>
    </location>
</feature>
<proteinExistence type="inferred from homology"/>
<feature type="binding site" evidence="7">
    <location>
        <begin position="174"/>
        <end position="176"/>
    </location>
    <ligand>
        <name>substrate</name>
    </ligand>
</feature>
<evidence type="ECO:0000256" key="3">
    <source>
        <dbReference type="ARBA" id="ARBA00012334"/>
    </source>
</evidence>
<evidence type="ECO:0000313" key="10">
    <source>
        <dbReference type="EMBL" id="ORC91498.1"/>
    </source>
</evidence>
<evidence type="ECO:0000256" key="8">
    <source>
        <dbReference type="PIRSR" id="PIRSR016262-3"/>
    </source>
</evidence>
<name>A0A1X0P3T6_9TRYP</name>
<dbReference type="PANTHER" id="PTHR10993">
    <property type="entry name" value="OCTANOYLTRANSFERASE"/>
    <property type="match status" value="1"/>
</dbReference>
<feature type="active site" description="Acyl-thioester intermediate" evidence="6">
    <location>
        <position position="192"/>
    </location>
</feature>
<sequence>MRAFFLGSQGYHEVLRLQEAIFKAKIDRQVRRFRGEPGVTLIPDTVLLVEHSSPVYTVGRRDTTEGIPKDCKVEVVKTRRGGGVTFHGPGQITMYPIANIQQLWKKCVSSDKPRSPIEWFSFVLEQAMIDTAKDYNIPTHRRKVGVWSDEWDNMAPRKIGSIGLQLGNWVSMHGAGFNVSNDLSYFNNIIICEMPDASATSLKEELHLRRINVPSPNPRIVSPTLLHHFFTNLRQEENILSTKLLDVSEERDWHRFILNETD</sequence>
<dbReference type="OrthoDB" id="19908at2759"/>
<dbReference type="EC" id="2.3.1.181" evidence="3"/>
<protein>
    <recommendedName>
        <fullName evidence="3">lipoyl(octanoyl) transferase</fullName>
        <ecNumber evidence="3">2.3.1.181</ecNumber>
    </recommendedName>
</protein>
<dbReference type="InterPro" id="IPR020605">
    <property type="entry name" value="Octanoyltransferase_CS"/>
</dbReference>
<dbReference type="Pfam" id="PF21948">
    <property type="entry name" value="LplA-B_cat"/>
    <property type="match status" value="1"/>
</dbReference>
<comment type="pathway">
    <text evidence="1">Protein modification; protein lipoylation via endogenous pathway; protein N(6)-(lipoyl)lysine from octanoyl-[acyl-carrier-protein]: step 1/2.</text>
</comment>
<keyword evidence="4" id="KW-0808">Transferase</keyword>
<dbReference type="InterPro" id="IPR004143">
    <property type="entry name" value="BPL_LPL_catalytic"/>
</dbReference>
<dbReference type="GO" id="GO:0016874">
    <property type="term" value="F:ligase activity"/>
    <property type="evidence" value="ECO:0007669"/>
    <property type="project" value="UniProtKB-KW"/>
</dbReference>
<dbReference type="PROSITE" id="PS51733">
    <property type="entry name" value="BPL_LPL_CATALYTIC"/>
    <property type="match status" value="1"/>
</dbReference>
<keyword evidence="5" id="KW-0012">Acyltransferase</keyword>
<gene>
    <name evidence="10" type="ORF">TM35_000065030</name>
</gene>
<dbReference type="VEuPathDB" id="TriTrypDB:TM35_000065030"/>
<dbReference type="InterPro" id="IPR045864">
    <property type="entry name" value="aa-tRNA-synth_II/BPL/LPL"/>
</dbReference>
<evidence type="ECO:0000256" key="2">
    <source>
        <dbReference type="ARBA" id="ARBA00007907"/>
    </source>
</evidence>
<dbReference type="EMBL" id="NBCO01000006">
    <property type="protein sequence ID" value="ORC91498.1"/>
    <property type="molecule type" value="Genomic_DNA"/>
</dbReference>
<keyword evidence="10" id="KW-0436">Ligase</keyword>
<dbReference type="RefSeq" id="XP_028885564.1">
    <property type="nucleotide sequence ID" value="XM_029023540.1"/>
</dbReference>
<evidence type="ECO:0000259" key="9">
    <source>
        <dbReference type="PROSITE" id="PS51733"/>
    </source>
</evidence>
<organism evidence="10 11">
    <name type="scientific">Trypanosoma theileri</name>
    <dbReference type="NCBI Taxonomy" id="67003"/>
    <lineage>
        <taxon>Eukaryota</taxon>
        <taxon>Discoba</taxon>
        <taxon>Euglenozoa</taxon>
        <taxon>Kinetoplastea</taxon>
        <taxon>Metakinetoplastina</taxon>
        <taxon>Trypanosomatida</taxon>
        <taxon>Trypanosomatidae</taxon>
        <taxon>Trypanosoma</taxon>
    </lineage>
</organism>
<accession>A0A1X0P3T6</accession>
<dbReference type="GO" id="GO:0009249">
    <property type="term" value="P:protein lipoylation"/>
    <property type="evidence" value="ECO:0007669"/>
    <property type="project" value="InterPro"/>
</dbReference>
<dbReference type="Gene3D" id="3.30.930.10">
    <property type="entry name" value="Bira Bifunctional Protein, Domain 2"/>
    <property type="match status" value="1"/>
</dbReference>
<evidence type="ECO:0000313" key="11">
    <source>
        <dbReference type="Proteomes" id="UP000192257"/>
    </source>
</evidence>
<comment type="caution">
    <text evidence="10">The sequence shown here is derived from an EMBL/GenBank/DDBJ whole genome shotgun (WGS) entry which is preliminary data.</text>
</comment>
<dbReference type="UniPathway" id="UPA00538">
    <property type="reaction ID" value="UER00592"/>
</dbReference>
<comment type="similarity">
    <text evidence="2">Belongs to the LipB family.</text>
</comment>
<dbReference type="AlphaFoldDB" id="A0A1X0P3T6"/>
<dbReference type="PROSITE" id="PS01313">
    <property type="entry name" value="LIPB"/>
    <property type="match status" value="1"/>
</dbReference>
<evidence type="ECO:0000256" key="7">
    <source>
        <dbReference type="PIRSR" id="PIRSR016262-2"/>
    </source>
</evidence>
<dbReference type="InterPro" id="IPR000544">
    <property type="entry name" value="Octanoyltransferase"/>
</dbReference>
<feature type="binding site" evidence="7">
    <location>
        <begin position="80"/>
        <end position="87"/>
    </location>
    <ligand>
        <name>substrate</name>
    </ligand>
</feature>
<dbReference type="STRING" id="67003.A0A1X0P3T6"/>